<evidence type="ECO:0000256" key="2">
    <source>
        <dbReference type="ARBA" id="ARBA00023002"/>
    </source>
</evidence>
<name>A0A6P2CJP7_9NOCA</name>
<feature type="domain" description="TauD/TfdA-like" evidence="5">
    <location>
        <begin position="21"/>
        <end position="259"/>
    </location>
</feature>
<dbReference type="AlphaFoldDB" id="A0A6P2CJP7"/>
<keyword evidence="2" id="KW-0560">Oxidoreductase</keyword>
<gene>
    <name evidence="6" type="ORF">DW322_20285</name>
</gene>
<evidence type="ECO:0000256" key="4">
    <source>
        <dbReference type="ARBA" id="ARBA00023194"/>
    </source>
</evidence>
<sequence>MFSSRIIRASIVPEHIPDGPDRIENARRVLAHDGAVVVGGLHAESDAIGFATELLGDRLVRVGRQFRADMTTSRREAGLVDAQPVDSRGRKRSFGSPEERMTAHNDGFAFGDHAPDHLFLWCSRPAMPSGGDSFLIDAAALVDLLRDEPRVPGLADFCWNTAIDHSEPNFPLPDPAPIARRTPSGRVQVRFHPYLASCPGAPPGHETMIGVWRAAVDHVRDNGPMFRAEAGEMLCIDNFRVLHGRDGYTDPDRAMSSIWAWTTDALAVPREALDIVAPDLAALHR</sequence>
<comment type="cofactor">
    <cofactor evidence="1">
        <name>Fe(2+)</name>
        <dbReference type="ChEBI" id="CHEBI:29033"/>
    </cofactor>
</comment>
<dbReference type="RefSeq" id="WP_010836770.1">
    <property type="nucleotide sequence ID" value="NZ_QRCM01000001.1"/>
</dbReference>
<dbReference type="GO" id="GO:0017000">
    <property type="term" value="P:antibiotic biosynthetic process"/>
    <property type="evidence" value="ECO:0007669"/>
    <property type="project" value="UniProtKB-KW"/>
</dbReference>
<accession>A0A6P2CJP7</accession>
<comment type="caution">
    <text evidence="6">The sequence shown here is derived from an EMBL/GenBank/DDBJ whole genome shotgun (WGS) entry which is preliminary data.</text>
</comment>
<evidence type="ECO:0000256" key="1">
    <source>
        <dbReference type="ARBA" id="ARBA00001954"/>
    </source>
</evidence>
<keyword evidence="3" id="KW-0408">Iron</keyword>
<dbReference type="InterPro" id="IPR042098">
    <property type="entry name" value="TauD-like_sf"/>
</dbReference>
<evidence type="ECO:0000313" key="7">
    <source>
        <dbReference type="Proteomes" id="UP000471120"/>
    </source>
</evidence>
<reference evidence="6 7" key="1">
    <citation type="submission" date="2018-07" db="EMBL/GenBank/DDBJ databases">
        <title>Genome sequence of Rhodococcus rhodnii ATCC 35071 from Rhodnius prolixus.</title>
        <authorList>
            <person name="Patel V."/>
            <person name="Vogel K.J."/>
        </authorList>
    </citation>
    <scope>NUCLEOTIDE SEQUENCE [LARGE SCALE GENOMIC DNA]</scope>
    <source>
        <strain evidence="6 7">ATCC 35071</strain>
    </source>
</reference>
<dbReference type="InterPro" id="IPR050411">
    <property type="entry name" value="AlphaKG_dependent_hydroxylases"/>
</dbReference>
<evidence type="ECO:0000256" key="3">
    <source>
        <dbReference type="ARBA" id="ARBA00023004"/>
    </source>
</evidence>
<organism evidence="6 7">
    <name type="scientific">Rhodococcus rhodnii</name>
    <dbReference type="NCBI Taxonomy" id="38312"/>
    <lineage>
        <taxon>Bacteria</taxon>
        <taxon>Bacillati</taxon>
        <taxon>Actinomycetota</taxon>
        <taxon>Actinomycetes</taxon>
        <taxon>Mycobacteriales</taxon>
        <taxon>Nocardiaceae</taxon>
        <taxon>Rhodococcus</taxon>
    </lineage>
</organism>
<dbReference type="GO" id="GO:0016491">
    <property type="term" value="F:oxidoreductase activity"/>
    <property type="evidence" value="ECO:0007669"/>
    <property type="project" value="UniProtKB-KW"/>
</dbReference>
<dbReference type="EMBL" id="QRCM01000001">
    <property type="protein sequence ID" value="TXG92080.1"/>
    <property type="molecule type" value="Genomic_DNA"/>
</dbReference>
<evidence type="ECO:0000259" key="5">
    <source>
        <dbReference type="Pfam" id="PF02668"/>
    </source>
</evidence>
<dbReference type="InterPro" id="IPR003819">
    <property type="entry name" value="TauD/TfdA-like"/>
</dbReference>
<keyword evidence="4" id="KW-0045">Antibiotic biosynthesis</keyword>
<dbReference type="PANTHER" id="PTHR10696">
    <property type="entry name" value="GAMMA-BUTYROBETAINE HYDROXYLASE-RELATED"/>
    <property type="match status" value="1"/>
</dbReference>
<protein>
    <recommendedName>
        <fullName evidence="5">TauD/TfdA-like domain-containing protein</fullName>
    </recommendedName>
</protein>
<evidence type="ECO:0000313" key="6">
    <source>
        <dbReference type="EMBL" id="TXG92080.1"/>
    </source>
</evidence>
<proteinExistence type="predicted"/>
<dbReference type="Proteomes" id="UP000471120">
    <property type="component" value="Unassembled WGS sequence"/>
</dbReference>
<dbReference type="Gene3D" id="3.60.130.10">
    <property type="entry name" value="Clavaminate synthase-like"/>
    <property type="match status" value="1"/>
</dbReference>
<dbReference type="Pfam" id="PF02668">
    <property type="entry name" value="TauD"/>
    <property type="match status" value="1"/>
</dbReference>
<dbReference type="PANTHER" id="PTHR10696:SF56">
    <property type="entry name" value="TAUD_TFDA-LIKE DOMAIN-CONTAINING PROTEIN"/>
    <property type="match status" value="1"/>
</dbReference>
<dbReference type="SUPFAM" id="SSF51197">
    <property type="entry name" value="Clavaminate synthase-like"/>
    <property type="match status" value="1"/>
</dbReference>